<proteinExistence type="predicted"/>
<dbReference type="AlphaFoldDB" id="A0A2P8DIY2"/>
<evidence type="ECO:0000313" key="2">
    <source>
        <dbReference type="EMBL" id="PSK97151.1"/>
    </source>
</evidence>
<organism evidence="2 3">
    <name type="scientific">Murinocardiopsis flavida</name>
    <dbReference type="NCBI Taxonomy" id="645275"/>
    <lineage>
        <taxon>Bacteria</taxon>
        <taxon>Bacillati</taxon>
        <taxon>Actinomycetota</taxon>
        <taxon>Actinomycetes</taxon>
        <taxon>Streptosporangiales</taxon>
        <taxon>Nocardiopsidaceae</taxon>
        <taxon>Murinocardiopsis</taxon>
    </lineage>
</organism>
<comment type="caution">
    <text evidence="2">The sequence shown here is derived from an EMBL/GenBank/DDBJ whole genome shotgun (WGS) entry which is preliminary data.</text>
</comment>
<feature type="region of interest" description="Disordered" evidence="1">
    <location>
        <begin position="1"/>
        <end position="21"/>
    </location>
</feature>
<accession>A0A2P8DIY2</accession>
<evidence type="ECO:0000256" key="1">
    <source>
        <dbReference type="SAM" id="MobiDB-lite"/>
    </source>
</evidence>
<gene>
    <name evidence="2" type="ORF">CLV63_109155</name>
</gene>
<name>A0A2P8DIY2_9ACTN</name>
<dbReference type="RefSeq" id="WP_106583544.1">
    <property type="nucleotide sequence ID" value="NZ_PYGA01000009.1"/>
</dbReference>
<protein>
    <submittedName>
        <fullName evidence="2">Uncharacterized protein</fullName>
    </submittedName>
</protein>
<sequence>MARPRHAQGLPPRTPVPRSAERRHLSELAAALASYGVWARIIEEEAPYLRVSNPDSEYAIEEISCERRDHHYAFLASFGVKLGGSDSISMAARQTAWLVGATSD</sequence>
<dbReference type="OrthoDB" id="3429206at2"/>
<dbReference type="Proteomes" id="UP000240542">
    <property type="component" value="Unassembled WGS sequence"/>
</dbReference>
<evidence type="ECO:0000313" key="3">
    <source>
        <dbReference type="Proteomes" id="UP000240542"/>
    </source>
</evidence>
<dbReference type="EMBL" id="PYGA01000009">
    <property type="protein sequence ID" value="PSK97151.1"/>
    <property type="molecule type" value="Genomic_DNA"/>
</dbReference>
<reference evidence="2 3" key="1">
    <citation type="submission" date="2018-03" db="EMBL/GenBank/DDBJ databases">
        <title>Genomic Encyclopedia of Archaeal and Bacterial Type Strains, Phase II (KMG-II): from individual species to whole genera.</title>
        <authorList>
            <person name="Goeker M."/>
        </authorList>
    </citation>
    <scope>NUCLEOTIDE SEQUENCE [LARGE SCALE GENOMIC DNA]</scope>
    <source>
        <strain evidence="2 3">DSM 45312</strain>
    </source>
</reference>
<keyword evidence="3" id="KW-1185">Reference proteome</keyword>